<dbReference type="Pfam" id="PF02080">
    <property type="entry name" value="TrkA_C"/>
    <property type="match status" value="2"/>
</dbReference>
<evidence type="ECO:0000256" key="6">
    <source>
        <dbReference type="ARBA" id="ARBA00023136"/>
    </source>
</evidence>
<feature type="transmembrane region" description="Helical" evidence="7">
    <location>
        <begin position="34"/>
        <end position="51"/>
    </location>
</feature>
<dbReference type="InterPro" id="IPR004680">
    <property type="entry name" value="Cit_transptr-like_dom"/>
</dbReference>
<dbReference type="InterPro" id="IPR031312">
    <property type="entry name" value="Na/sul_symport_CS"/>
</dbReference>
<evidence type="ECO:0000313" key="10">
    <source>
        <dbReference type="Proteomes" id="UP001418637"/>
    </source>
</evidence>
<dbReference type="PROSITE" id="PS01271">
    <property type="entry name" value="NA_SULFATE"/>
    <property type="match status" value="1"/>
</dbReference>
<keyword evidence="4" id="KW-0677">Repeat</keyword>
<feature type="transmembrane region" description="Helical" evidence="7">
    <location>
        <begin position="12"/>
        <end position="28"/>
    </location>
</feature>
<feature type="transmembrane region" description="Helical" evidence="7">
    <location>
        <begin position="469"/>
        <end position="487"/>
    </location>
</feature>
<feature type="domain" description="RCK C-terminal" evidence="8">
    <location>
        <begin position="318"/>
        <end position="402"/>
    </location>
</feature>
<dbReference type="InterPro" id="IPR051679">
    <property type="entry name" value="DASS-Related_Transporters"/>
</dbReference>
<dbReference type="EMBL" id="JBBYXI010000003">
    <property type="protein sequence ID" value="MEN3931335.1"/>
    <property type="molecule type" value="Genomic_DNA"/>
</dbReference>
<evidence type="ECO:0000313" key="9">
    <source>
        <dbReference type="EMBL" id="MEN3931335.1"/>
    </source>
</evidence>
<feature type="transmembrane region" description="Helical" evidence="7">
    <location>
        <begin position="141"/>
        <end position="161"/>
    </location>
</feature>
<feature type="transmembrane region" description="Helical" evidence="7">
    <location>
        <begin position="556"/>
        <end position="580"/>
    </location>
</feature>
<feature type="transmembrane region" description="Helical" evidence="7">
    <location>
        <begin position="426"/>
        <end position="457"/>
    </location>
</feature>
<keyword evidence="10" id="KW-1185">Reference proteome</keyword>
<feature type="transmembrane region" description="Helical" evidence="7">
    <location>
        <begin position="592"/>
        <end position="612"/>
    </location>
</feature>
<feature type="transmembrane region" description="Helical" evidence="7">
    <location>
        <begin position="101"/>
        <end position="129"/>
    </location>
</feature>
<dbReference type="Proteomes" id="UP001418637">
    <property type="component" value="Unassembled WGS sequence"/>
</dbReference>
<feature type="transmembrane region" description="Helical" evidence="7">
    <location>
        <begin position="181"/>
        <end position="201"/>
    </location>
</feature>
<name>A0ABV0BKP5_9HYPH</name>
<evidence type="ECO:0000256" key="7">
    <source>
        <dbReference type="SAM" id="Phobius"/>
    </source>
</evidence>
<comment type="caution">
    <text evidence="9">The sequence shown here is derived from an EMBL/GenBank/DDBJ whole genome shotgun (WGS) entry which is preliminary data.</text>
</comment>
<reference evidence="9 10" key="1">
    <citation type="submission" date="2024-04" db="EMBL/GenBank/DDBJ databases">
        <title>A novel species isolated from cricket.</title>
        <authorList>
            <person name="Wang H.-C."/>
        </authorList>
    </citation>
    <scope>NUCLEOTIDE SEQUENCE [LARGE SCALE GENOMIC DNA]</scope>
    <source>
        <strain evidence="9 10">WL0021</strain>
    </source>
</reference>
<keyword evidence="2" id="KW-0813">Transport</keyword>
<comment type="subcellular location">
    <subcellularLocation>
        <location evidence="1">Membrane</location>
        <topology evidence="1">Multi-pass membrane protein</topology>
    </subcellularLocation>
</comment>
<keyword evidence="6 7" id="KW-0472">Membrane</keyword>
<evidence type="ECO:0000256" key="3">
    <source>
        <dbReference type="ARBA" id="ARBA00022692"/>
    </source>
</evidence>
<keyword evidence="5 7" id="KW-1133">Transmembrane helix</keyword>
<dbReference type="InterPro" id="IPR036721">
    <property type="entry name" value="RCK_C_sf"/>
</dbReference>
<protein>
    <submittedName>
        <fullName evidence="9">SLC13 family permease</fullName>
    </submittedName>
</protein>
<feature type="transmembrane region" description="Helical" evidence="7">
    <location>
        <begin position="511"/>
        <end position="544"/>
    </location>
</feature>
<evidence type="ECO:0000256" key="1">
    <source>
        <dbReference type="ARBA" id="ARBA00004141"/>
    </source>
</evidence>
<evidence type="ECO:0000256" key="5">
    <source>
        <dbReference type="ARBA" id="ARBA00022989"/>
    </source>
</evidence>
<dbReference type="Gene3D" id="3.30.70.1450">
    <property type="entry name" value="Regulator of K+ conductance, C-terminal domain"/>
    <property type="match status" value="2"/>
</dbReference>
<gene>
    <name evidence="9" type="ORF">WJT86_09725</name>
</gene>
<dbReference type="InterPro" id="IPR006037">
    <property type="entry name" value="RCK_C"/>
</dbReference>
<proteinExistence type="predicted"/>
<dbReference type="PANTHER" id="PTHR43652">
    <property type="entry name" value="BASIC AMINO ACID ANTIPORTER YFCC-RELATED"/>
    <property type="match status" value="1"/>
</dbReference>
<feature type="domain" description="RCK C-terminal" evidence="8">
    <location>
        <begin position="222"/>
        <end position="311"/>
    </location>
</feature>
<dbReference type="PANTHER" id="PTHR43652:SF1">
    <property type="entry name" value="RESPONSE REGULATOR"/>
    <property type="match status" value="1"/>
</dbReference>
<accession>A0ABV0BKP5</accession>
<dbReference type="Pfam" id="PF03600">
    <property type="entry name" value="CitMHS"/>
    <property type="match status" value="1"/>
</dbReference>
<keyword evidence="3 7" id="KW-0812">Transmembrane</keyword>
<dbReference type="SUPFAM" id="SSF116726">
    <property type="entry name" value="TrkA C-terminal domain-like"/>
    <property type="match status" value="2"/>
</dbReference>
<dbReference type="PROSITE" id="PS51202">
    <property type="entry name" value="RCK_C"/>
    <property type="match status" value="2"/>
</dbReference>
<evidence type="ECO:0000256" key="4">
    <source>
        <dbReference type="ARBA" id="ARBA00022737"/>
    </source>
</evidence>
<dbReference type="RefSeq" id="WP_346337367.1">
    <property type="nucleotide sequence ID" value="NZ_JBBYXI010000003.1"/>
</dbReference>
<evidence type="ECO:0000259" key="8">
    <source>
        <dbReference type="PROSITE" id="PS51202"/>
    </source>
</evidence>
<sequence length="614" mass="66554">MVETIPMTRELAIVLLLLCAAIIMFARNKPRMDVVALIMIAALPLFGILTIDEALAGFSDKNVILIALLFVIGDGLVRTGIAQRVGDWLVAKAGRQETRLIPLLMLLVAGFGCFMSSTGVVAIFIPIVLRMCQNANIAASRLMMPLAFAALMSGMMTLVATPPNLIVHGELVRRGLEGFSFFSFTPFGLPILIIAILYMLATRNLFGKRATSSSQPQRPHLASWVEEYALNNREARLRVLPKSTLIGKTLEELDLRATAGINILSIERSRTFGRKLVIPRRDTQLNEGDIILLDVTNIPSNAEELCEIHGLQIMPLSGTYFTDRSQEIGMAEVMIPAASQLIDKTVVEAQFRTEYNLAVVGLKRGQTAFEGSISNERFQIGDTLLVIGPWRYINRLKDEFQNLLLLNLPEEVDQVIPIPARAPHALIVLGLVIFLLITNVIPNVLAALIGCLLLGLFRCITMDAAYRSIHWPSLILIVGMLPFALALQKTGGVTIAANALLEIVGDSSPRIVLIGLFAATAILGLFISNTATAVLMAPVALALADGLSASPYPFAMTVALAASAAFMTPVSSPVNTLVIGPGNYTFFDFVKIGVPMTLATMIITVFLVPILLPF</sequence>
<organism evidence="9 10">
    <name type="scientific">Hohaiivirga grylli</name>
    <dbReference type="NCBI Taxonomy" id="3133970"/>
    <lineage>
        <taxon>Bacteria</taxon>
        <taxon>Pseudomonadati</taxon>
        <taxon>Pseudomonadota</taxon>
        <taxon>Alphaproteobacteria</taxon>
        <taxon>Hyphomicrobiales</taxon>
        <taxon>Methylobacteriaceae</taxon>
        <taxon>Hohaiivirga</taxon>
    </lineage>
</organism>
<feature type="transmembrane region" description="Helical" evidence="7">
    <location>
        <begin position="63"/>
        <end position="81"/>
    </location>
</feature>
<evidence type="ECO:0000256" key="2">
    <source>
        <dbReference type="ARBA" id="ARBA00022448"/>
    </source>
</evidence>